<organism evidence="1 2">
    <name type="scientific">Laccaria amethystina LaAM-08-1</name>
    <dbReference type="NCBI Taxonomy" id="1095629"/>
    <lineage>
        <taxon>Eukaryota</taxon>
        <taxon>Fungi</taxon>
        <taxon>Dikarya</taxon>
        <taxon>Basidiomycota</taxon>
        <taxon>Agaricomycotina</taxon>
        <taxon>Agaricomycetes</taxon>
        <taxon>Agaricomycetidae</taxon>
        <taxon>Agaricales</taxon>
        <taxon>Agaricineae</taxon>
        <taxon>Hydnangiaceae</taxon>
        <taxon>Laccaria</taxon>
    </lineage>
</organism>
<dbReference type="EMBL" id="KN839684">
    <property type="protein sequence ID" value="KIJ89482.1"/>
    <property type="molecule type" value="Genomic_DNA"/>
</dbReference>
<gene>
    <name evidence="1" type="ORF">K443DRAFT_70826</name>
</gene>
<dbReference type="STRING" id="1095629.A0A0C9WYI8"/>
<proteinExistence type="predicted"/>
<dbReference type="HOGENOM" id="CLU_003703_7_0_1"/>
<name>A0A0C9WYI8_9AGAR</name>
<feature type="non-terminal residue" evidence="1">
    <location>
        <position position="1"/>
    </location>
</feature>
<keyword evidence="2" id="KW-1185">Reference proteome</keyword>
<protein>
    <submittedName>
        <fullName evidence="1">Uncharacterized protein</fullName>
    </submittedName>
</protein>
<reference evidence="1 2" key="1">
    <citation type="submission" date="2014-04" db="EMBL/GenBank/DDBJ databases">
        <authorList>
            <consortium name="DOE Joint Genome Institute"/>
            <person name="Kuo A."/>
            <person name="Kohler A."/>
            <person name="Nagy L.G."/>
            <person name="Floudas D."/>
            <person name="Copeland A."/>
            <person name="Barry K.W."/>
            <person name="Cichocki N."/>
            <person name="Veneault-Fourrey C."/>
            <person name="LaButti K."/>
            <person name="Lindquist E.A."/>
            <person name="Lipzen A."/>
            <person name="Lundell T."/>
            <person name="Morin E."/>
            <person name="Murat C."/>
            <person name="Sun H."/>
            <person name="Tunlid A."/>
            <person name="Henrissat B."/>
            <person name="Grigoriev I.V."/>
            <person name="Hibbett D.S."/>
            <person name="Martin F."/>
            <person name="Nordberg H.P."/>
            <person name="Cantor M.N."/>
            <person name="Hua S.X."/>
        </authorList>
    </citation>
    <scope>NUCLEOTIDE SEQUENCE [LARGE SCALE GENOMIC DNA]</scope>
    <source>
        <strain evidence="1 2">LaAM-08-1</strain>
    </source>
</reference>
<evidence type="ECO:0000313" key="2">
    <source>
        <dbReference type="Proteomes" id="UP000054477"/>
    </source>
</evidence>
<evidence type="ECO:0000313" key="1">
    <source>
        <dbReference type="EMBL" id="KIJ89482.1"/>
    </source>
</evidence>
<accession>A0A0C9WYI8</accession>
<dbReference type="AlphaFoldDB" id="A0A0C9WYI8"/>
<dbReference type="Proteomes" id="UP000054477">
    <property type="component" value="Unassembled WGS sequence"/>
</dbReference>
<sequence>EEMRRVLEFLQWKADWWLQRTESRTTVDASLSEALQAYCMEQSSVQSLLSIHFRALWRTPL</sequence>
<reference evidence="2" key="2">
    <citation type="submission" date="2015-01" db="EMBL/GenBank/DDBJ databases">
        <title>Evolutionary Origins and Diversification of the Mycorrhizal Mutualists.</title>
        <authorList>
            <consortium name="DOE Joint Genome Institute"/>
            <consortium name="Mycorrhizal Genomics Consortium"/>
            <person name="Kohler A."/>
            <person name="Kuo A."/>
            <person name="Nagy L.G."/>
            <person name="Floudas D."/>
            <person name="Copeland A."/>
            <person name="Barry K.W."/>
            <person name="Cichocki N."/>
            <person name="Veneault-Fourrey C."/>
            <person name="LaButti K."/>
            <person name="Lindquist E.A."/>
            <person name="Lipzen A."/>
            <person name="Lundell T."/>
            <person name="Morin E."/>
            <person name="Murat C."/>
            <person name="Riley R."/>
            <person name="Ohm R."/>
            <person name="Sun H."/>
            <person name="Tunlid A."/>
            <person name="Henrissat B."/>
            <person name="Grigoriev I.V."/>
            <person name="Hibbett D.S."/>
            <person name="Martin F."/>
        </authorList>
    </citation>
    <scope>NUCLEOTIDE SEQUENCE [LARGE SCALE GENOMIC DNA]</scope>
    <source>
        <strain evidence="2">LaAM-08-1</strain>
    </source>
</reference>
<dbReference type="OrthoDB" id="3263473at2759"/>
<feature type="non-terminal residue" evidence="1">
    <location>
        <position position="61"/>
    </location>
</feature>